<dbReference type="Proteomes" id="UP000294155">
    <property type="component" value="Unassembled WGS sequence"/>
</dbReference>
<feature type="domain" description="Lipoyl-binding" evidence="1">
    <location>
        <begin position="2"/>
        <end position="42"/>
    </location>
</feature>
<gene>
    <name evidence="2" type="ORF">EWM57_14480</name>
</gene>
<accession>A0A4Q5LB21</accession>
<dbReference type="PROSITE" id="PS50968">
    <property type="entry name" value="BIOTINYL_LIPOYL"/>
    <property type="match status" value="1"/>
</dbReference>
<dbReference type="GO" id="GO:0016740">
    <property type="term" value="F:transferase activity"/>
    <property type="evidence" value="ECO:0007669"/>
    <property type="project" value="UniProtKB-KW"/>
</dbReference>
<organism evidence="2 3">
    <name type="scientific">Hymenobacter persicinus</name>
    <dbReference type="NCBI Taxonomy" id="2025506"/>
    <lineage>
        <taxon>Bacteria</taxon>
        <taxon>Pseudomonadati</taxon>
        <taxon>Bacteroidota</taxon>
        <taxon>Cytophagia</taxon>
        <taxon>Cytophagales</taxon>
        <taxon>Hymenobacteraceae</taxon>
        <taxon>Hymenobacter</taxon>
    </lineage>
</organism>
<evidence type="ECO:0000259" key="1">
    <source>
        <dbReference type="PROSITE" id="PS50968"/>
    </source>
</evidence>
<dbReference type="InterPro" id="IPR000089">
    <property type="entry name" value="Biotin_lipoyl"/>
</dbReference>
<keyword evidence="3" id="KW-1185">Reference proteome</keyword>
<dbReference type="RefSeq" id="WP_207218322.1">
    <property type="nucleotide sequence ID" value="NZ_SEWE01000031.1"/>
</dbReference>
<sequence>MGLEIKIPAVGESITEVTIAKWLKKDGEAVKRDEVIAELESD</sequence>
<dbReference type="Pfam" id="PF00364">
    <property type="entry name" value="Biotin_lipoyl"/>
    <property type="match status" value="1"/>
</dbReference>
<dbReference type="CDD" id="cd06849">
    <property type="entry name" value="lipoyl_domain"/>
    <property type="match status" value="1"/>
</dbReference>
<reference evidence="2 3" key="1">
    <citation type="submission" date="2019-02" db="EMBL/GenBank/DDBJ databases">
        <title>Bacterial novel species isolated from soil.</title>
        <authorList>
            <person name="Jung H.-Y."/>
        </authorList>
    </citation>
    <scope>NUCLEOTIDE SEQUENCE [LARGE SCALE GENOMIC DNA]</scope>
    <source>
        <strain evidence="2 3">1-3-3-3</strain>
    </source>
</reference>
<dbReference type="InterPro" id="IPR011053">
    <property type="entry name" value="Single_hybrid_motif"/>
</dbReference>
<feature type="non-terminal residue" evidence="2">
    <location>
        <position position="42"/>
    </location>
</feature>
<keyword evidence="2" id="KW-0808">Transferase</keyword>
<dbReference type="Gene3D" id="2.40.50.100">
    <property type="match status" value="1"/>
</dbReference>
<comment type="caution">
    <text evidence="2">The sequence shown here is derived from an EMBL/GenBank/DDBJ whole genome shotgun (WGS) entry which is preliminary data.</text>
</comment>
<evidence type="ECO:0000313" key="3">
    <source>
        <dbReference type="Proteomes" id="UP000294155"/>
    </source>
</evidence>
<protein>
    <submittedName>
        <fullName evidence="2">Dihydrolipoyllysine-residue succinyltransferase</fullName>
    </submittedName>
</protein>
<dbReference type="SUPFAM" id="SSF51230">
    <property type="entry name" value="Single hybrid motif"/>
    <property type="match status" value="1"/>
</dbReference>
<dbReference type="EMBL" id="SEWE01000031">
    <property type="protein sequence ID" value="RYU78374.1"/>
    <property type="molecule type" value="Genomic_DNA"/>
</dbReference>
<name>A0A4Q5LB21_9BACT</name>
<proteinExistence type="predicted"/>
<evidence type="ECO:0000313" key="2">
    <source>
        <dbReference type="EMBL" id="RYU78374.1"/>
    </source>
</evidence>
<dbReference type="AlphaFoldDB" id="A0A4Q5LB21"/>